<gene>
    <name evidence="2" type="ORF">AWJ14_07085</name>
</gene>
<dbReference type="EMBL" id="LQZT01000023">
    <property type="protein sequence ID" value="OCW56917.1"/>
    <property type="molecule type" value="Genomic_DNA"/>
</dbReference>
<dbReference type="GO" id="GO:0016747">
    <property type="term" value="F:acyltransferase activity, transferring groups other than amino-acyl groups"/>
    <property type="evidence" value="ECO:0007669"/>
    <property type="project" value="InterPro"/>
</dbReference>
<feature type="domain" description="N-acetyltransferase" evidence="1">
    <location>
        <begin position="26"/>
        <end position="177"/>
    </location>
</feature>
<sequence>MQIQASQDAVPGDAIPECPRAAALGLRLRPMTPEDMGFLHELYASTREWELAPLPWSSEQKAAFVDMQFRVQHSHYMKHYPDALWLIIELEGEAAGRLYLERWPAEHRIIDISLMPAMRNRGFGSALLGDLLDEAAACARAVGIHVEKTNPALRLYRRLGFEIAEDKGVYDLLKWRPPAQ</sequence>
<proteinExistence type="predicted"/>
<comment type="caution">
    <text evidence="2">The sequence shown here is derived from an EMBL/GenBank/DDBJ whole genome shotgun (WGS) entry which is preliminary data.</text>
</comment>
<dbReference type="CDD" id="cd04301">
    <property type="entry name" value="NAT_SF"/>
    <property type="match status" value="1"/>
</dbReference>
<dbReference type="RefSeq" id="WP_066180004.1">
    <property type="nucleotide sequence ID" value="NZ_LQZT01000023.1"/>
</dbReference>
<dbReference type="AlphaFoldDB" id="A0A1C1YU32"/>
<accession>A0A1C1YU32</accession>
<keyword evidence="2" id="KW-0808">Transferase</keyword>
<reference evidence="2 3" key="1">
    <citation type="submission" date="2015-12" db="EMBL/GenBank/DDBJ databases">
        <authorList>
            <person name="Shamseldin A."/>
            <person name="Moawad H."/>
            <person name="Abd El-Rahim W.M."/>
            <person name="Sadowsky M.J."/>
        </authorList>
    </citation>
    <scope>NUCLEOTIDE SEQUENCE [LARGE SCALE GENOMIC DNA]</scope>
    <source>
        <strain evidence="2 3">JC234</strain>
    </source>
</reference>
<dbReference type="InterPro" id="IPR016181">
    <property type="entry name" value="Acyl_CoA_acyltransferase"/>
</dbReference>
<name>A0A1C1YU32_9HYPH</name>
<dbReference type="PROSITE" id="PS51186">
    <property type="entry name" value="GNAT"/>
    <property type="match status" value="1"/>
</dbReference>
<dbReference type="STRING" id="1480615.AWJ14_07085"/>
<dbReference type="SUPFAM" id="SSF55729">
    <property type="entry name" value="Acyl-CoA N-acyltransferases (Nat)"/>
    <property type="match status" value="1"/>
</dbReference>
<protein>
    <submittedName>
        <fullName evidence="2">GCN5 family acetyltransferase</fullName>
    </submittedName>
</protein>
<evidence type="ECO:0000313" key="2">
    <source>
        <dbReference type="EMBL" id="OCW56917.1"/>
    </source>
</evidence>
<evidence type="ECO:0000313" key="3">
    <source>
        <dbReference type="Proteomes" id="UP000094795"/>
    </source>
</evidence>
<keyword evidence="3" id="KW-1185">Reference proteome</keyword>
<dbReference type="Pfam" id="PF00583">
    <property type="entry name" value="Acetyltransf_1"/>
    <property type="match status" value="1"/>
</dbReference>
<organism evidence="2 3">
    <name type="scientific">Hoeflea olei</name>
    <dbReference type="NCBI Taxonomy" id="1480615"/>
    <lineage>
        <taxon>Bacteria</taxon>
        <taxon>Pseudomonadati</taxon>
        <taxon>Pseudomonadota</taxon>
        <taxon>Alphaproteobacteria</taxon>
        <taxon>Hyphomicrobiales</taxon>
        <taxon>Rhizobiaceae</taxon>
        <taxon>Hoeflea</taxon>
    </lineage>
</organism>
<dbReference type="InterPro" id="IPR000182">
    <property type="entry name" value="GNAT_dom"/>
</dbReference>
<dbReference type="Proteomes" id="UP000094795">
    <property type="component" value="Unassembled WGS sequence"/>
</dbReference>
<evidence type="ECO:0000259" key="1">
    <source>
        <dbReference type="PROSITE" id="PS51186"/>
    </source>
</evidence>
<dbReference type="Gene3D" id="3.40.630.30">
    <property type="match status" value="1"/>
</dbReference>